<reference evidence="1 2" key="3">
    <citation type="journal article" date="2022" name="Microbiol. Spectr.">
        <title>Folding features and dynamics of 3D genome architecture in plant fungal pathogens.</title>
        <authorList>
            <person name="Xia C."/>
        </authorList>
    </citation>
    <scope>NUCLEOTIDE SEQUENCE [LARGE SCALE GENOMIC DNA]</scope>
    <source>
        <strain evidence="1 2">93-210</strain>
    </source>
</reference>
<accession>A0ACC0EXE7</accession>
<reference evidence="2" key="1">
    <citation type="journal article" date="2018" name="BMC Genomics">
        <title>Genomic insights into host adaptation between the wheat stripe rust pathogen (Puccinia striiformis f. sp. tritici) and the barley stripe rust pathogen (Puccinia striiformis f. sp. hordei).</title>
        <authorList>
            <person name="Xia C."/>
            <person name="Wang M."/>
            <person name="Yin C."/>
            <person name="Cornejo O.E."/>
            <person name="Hulbert S.H."/>
            <person name="Chen X."/>
        </authorList>
    </citation>
    <scope>NUCLEOTIDE SEQUENCE [LARGE SCALE GENOMIC DNA]</scope>
    <source>
        <strain evidence="2">93-210</strain>
    </source>
</reference>
<gene>
    <name evidence="1" type="ORF">MJO28_000045</name>
</gene>
<proteinExistence type="predicted"/>
<evidence type="ECO:0000313" key="1">
    <source>
        <dbReference type="EMBL" id="KAI7961951.1"/>
    </source>
</evidence>
<evidence type="ECO:0000313" key="2">
    <source>
        <dbReference type="Proteomes" id="UP001060170"/>
    </source>
</evidence>
<keyword evidence="2" id="KW-1185">Reference proteome</keyword>
<sequence length="74" mass="8479">MQHLRELLRWFWRMLHNLIQPFYPEAVEARVSTLVLVLLEEKAPRPAELKEMSSSNTATPVDESGSVAKDGTKE</sequence>
<organism evidence="1 2">
    <name type="scientific">Puccinia striiformis f. sp. tritici</name>
    <dbReference type="NCBI Taxonomy" id="168172"/>
    <lineage>
        <taxon>Eukaryota</taxon>
        <taxon>Fungi</taxon>
        <taxon>Dikarya</taxon>
        <taxon>Basidiomycota</taxon>
        <taxon>Pucciniomycotina</taxon>
        <taxon>Pucciniomycetes</taxon>
        <taxon>Pucciniales</taxon>
        <taxon>Pucciniaceae</taxon>
        <taxon>Puccinia</taxon>
    </lineage>
</organism>
<dbReference type="EMBL" id="CM045865">
    <property type="protein sequence ID" value="KAI7961951.1"/>
    <property type="molecule type" value="Genomic_DNA"/>
</dbReference>
<name>A0ACC0EXE7_9BASI</name>
<comment type="caution">
    <text evidence="1">The sequence shown here is derived from an EMBL/GenBank/DDBJ whole genome shotgun (WGS) entry which is preliminary data.</text>
</comment>
<reference evidence="2" key="2">
    <citation type="journal article" date="2018" name="Mol. Plant Microbe Interact.">
        <title>Genome sequence resources for the wheat stripe rust pathogen (Puccinia striiformis f. sp. tritici) and the barley stripe rust pathogen (Puccinia striiformis f. sp. hordei).</title>
        <authorList>
            <person name="Xia C."/>
            <person name="Wang M."/>
            <person name="Yin C."/>
            <person name="Cornejo O.E."/>
            <person name="Hulbert S.H."/>
            <person name="Chen X."/>
        </authorList>
    </citation>
    <scope>NUCLEOTIDE SEQUENCE [LARGE SCALE GENOMIC DNA]</scope>
    <source>
        <strain evidence="2">93-210</strain>
    </source>
</reference>
<protein>
    <submittedName>
        <fullName evidence="1">Uncharacterized protein</fullName>
    </submittedName>
</protein>
<dbReference type="Proteomes" id="UP001060170">
    <property type="component" value="Chromosome 1"/>
</dbReference>